<proteinExistence type="predicted"/>
<reference evidence="2" key="1">
    <citation type="submission" date="2014-09" db="EMBL/GenBank/DDBJ databases">
        <authorList>
            <person name="Mudge J."/>
            <person name="Ramaraj T."/>
            <person name="Lindquist I.E."/>
            <person name="Bharti A.K."/>
            <person name="Sundararajan A."/>
            <person name="Cameron C.T."/>
            <person name="Woodward J.E."/>
            <person name="May G.D."/>
            <person name="Brubaker C."/>
            <person name="Broadhvest J."/>
            <person name="Wilkins T.A."/>
        </authorList>
    </citation>
    <scope>NUCLEOTIDE SEQUENCE</scope>
    <source>
        <strain evidence="2">cv. AKA8401</strain>
    </source>
</reference>
<protein>
    <submittedName>
        <fullName evidence="1">Uncharacterized protein</fullName>
    </submittedName>
</protein>
<evidence type="ECO:0000313" key="2">
    <source>
        <dbReference type="Proteomes" id="UP000032142"/>
    </source>
</evidence>
<gene>
    <name evidence="1" type="ORF">F383_37590</name>
</gene>
<comment type="caution">
    <text evidence="1">The sequence shown here is derived from an EMBL/GenBank/DDBJ whole genome shotgun (WGS) entry which is preliminary data.</text>
</comment>
<organism evidence="1 2">
    <name type="scientific">Gossypium arboreum</name>
    <name type="common">Tree cotton</name>
    <name type="synonym">Gossypium nanking</name>
    <dbReference type="NCBI Taxonomy" id="29729"/>
    <lineage>
        <taxon>Eukaryota</taxon>
        <taxon>Viridiplantae</taxon>
        <taxon>Streptophyta</taxon>
        <taxon>Embryophyta</taxon>
        <taxon>Tracheophyta</taxon>
        <taxon>Spermatophyta</taxon>
        <taxon>Magnoliopsida</taxon>
        <taxon>eudicotyledons</taxon>
        <taxon>Gunneridae</taxon>
        <taxon>Pentapetalae</taxon>
        <taxon>rosids</taxon>
        <taxon>malvids</taxon>
        <taxon>Malvales</taxon>
        <taxon>Malvaceae</taxon>
        <taxon>Malvoideae</taxon>
        <taxon>Gossypium</taxon>
    </lineage>
</organism>
<name>A0A0B0M8F8_GOSAR</name>
<evidence type="ECO:0000313" key="1">
    <source>
        <dbReference type="EMBL" id="KHF98352.1"/>
    </source>
</evidence>
<dbReference type="EMBL" id="JRRC01036904">
    <property type="protein sequence ID" value="KHF98352.1"/>
    <property type="molecule type" value="Genomic_DNA"/>
</dbReference>
<keyword evidence="2" id="KW-1185">Reference proteome</keyword>
<sequence length="57" mass="6595">MQAIISSTHSREPHSLWRDYQSRLNPRIITHRVLSGLPVQVKSITITYTLISSDLNY</sequence>
<dbReference type="Proteomes" id="UP000032142">
    <property type="component" value="Unassembled WGS sequence"/>
</dbReference>
<dbReference type="AlphaFoldDB" id="A0A0B0M8F8"/>
<accession>A0A0B0M8F8</accession>